<dbReference type="AlphaFoldDB" id="A0ABC8SMC4"/>
<name>A0ABC8SMC4_9AQUA</name>
<comment type="caution">
    <text evidence="1">The sequence shown here is derived from an EMBL/GenBank/DDBJ whole genome shotgun (WGS) entry which is preliminary data.</text>
</comment>
<dbReference type="Pfam" id="PF03140">
    <property type="entry name" value="DUF247"/>
    <property type="match status" value="2"/>
</dbReference>
<evidence type="ECO:0000313" key="1">
    <source>
        <dbReference type="EMBL" id="CAK9158341.1"/>
    </source>
</evidence>
<dbReference type="Proteomes" id="UP001642360">
    <property type="component" value="Unassembled WGS sequence"/>
</dbReference>
<proteinExistence type="predicted"/>
<organism evidence="1 2">
    <name type="scientific">Ilex paraguariensis</name>
    <name type="common">yerba mate</name>
    <dbReference type="NCBI Taxonomy" id="185542"/>
    <lineage>
        <taxon>Eukaryota</taxon>
        <taxon>Viridiplantae</taxon>
        <taxon>Streptophyta</taxon>
        <taxon>Embryophyta</taxon>
        <taxon>Tracheophyta</taxon>
        <taxon>Spermatophyta</taxon>
        <taxon>Magnoliopsida</taxon>
        <taxon>eudicotyledons</taxon>
        <taxon>Gunneridae</taxon>
        <taxon>Pentapetalae</taxon>
        <taxon>asterids</taxon>
        <taxon>campanulids</taxon>
        <taxon>Aquifoliales</taxon>
        <taxon>Aquifoliaceae</taxon>
        <taxon>Ilex</taxon>
    </lineage>
</organism>
<sequence length="211" mass="24201">MGIHKMYERTARGWIKFEKATEYSSLLDIKFKNGILKILPWVISDETESFLRNLIAYKQYNRGIEPFYLTGYATFIDCLINSPTVAEKLRHYGIIDNWLGDDKAVSTMFNKQGNYVTFGNFPPSKIPPNKVDHLLGLLHDTWCSSFAEIVFSPGNIYASQASKWRVIKCATELQEAGIKFEKATESSSLFDIKFKNGIMRIHPLQIDDDIE</sequence>
<reference evidence="1 2" key="1">
    <citation type="submission" date="2024-02" db="EMBL/GenBank/DDBJ databases">
        <authorList>
            <person name="Vignale AGUSTIN F."/>
            <person name="Sosa J E."/>
            <person name="Modenutti C."/>
        </authorList>
    </citation>
    <scope>NUCLEOTIDE SEQUENCE [LARGE SCALE GENOMIC DNA]</scope>
</reference>
<gene>
    <name evidence="1" type="ORF">ILEXP_LOCUS26967</name>
</gene>
<dbReference type="InterPro" id="IPR004158">
    <property type="entry name" value="DUF247_pln"/>
</dbReference>
<dbReference type="PANTHER" id="PTHR31170:SF17">
    <property type="match status" value="1"/>
</dbReference>
<dbReference type="PANTHER" id="PTHR31170">
    <property type="entry name" value="BNAC04G53230D PROTEIN"/>
    <property type="match status" value="1"/>
</dbReference>
<dbReference type="EMBL" id="CAUOFW020003159">
    <property type="protein sequence ID" value="CAK9158341.1"/>
    <property type="molecule type" value="Genomic_DNA"/>
</dbReference>
<protein>
    <submittedName>
        <fullName evidence="1">Uncharacterized protein</fullName>
    </submittedName>
</protein>
<accession>A0ABC8SMC4</accession>
<keyword evidence="2" id="KW-1185">Reference proteome</keyword>
<evidence type="ECO:0000313" key="2">
    <source>
        <dbReference type="Proteomes" id="UP001642360"/>
    </source>
</evidence>